<comment type="similarity">
    <text evidence="2">Belongs to the peptidase S1 family. CLIP subfamily.</text>
</comment>
<dbReference type="SUPFAM" id="SSF50494">
    <property type="entry name" value="Trypsin-like serine proteases"/>
    <property type="match status" value="1"/>
</dbReference>
<keyword evidence="5" id="KW-1185">Reference proteome</keyword>
<proteinExistence type="inferred from homology"/>
<dbReference type="InterPro" id="IPR001254">
    <property type="entry name" value="Trypsin_dom"/>
</dbReference>
<dbReference type="GO" id="GO:0004252">
    <property type="term" value="F:serine-type endopeptidase activity"/>
    <property type="evidence" value="ECO:0007669"/>
    <property type="project" value="InterPro"/>
</dbReference>
<name>A0A8X6I1N0_TRICU</name>
<keyword evidence="1" id="KW-1015">Disulfide bond</keyword>
<gene>
    <name evidence="4" type="primary">NCL1_28195</name>
    <name evidence="4" type="ORF">TNCT_303961</name>
</gene>
<dbReference type="OrthoDB" id="5565075at2759"/>
<dbReference type="InterPro" id="IPR009003">
    <property type="entry name" value="Peptidase_S1_PA"/>
</dbReference>
<evidence type="ECO:0000313" key="5">
    <source>
        <dbReference type="Proteomes" id="UP000887116"/>
    </source>
</evidence>
<evidence type="ECO:0000259" key="3">
    <source>
        <dbReference type="PROSITE" id="PS50240"/>
    </source>
</evidence>
<dbReference type="AlphaFoldDB" id="A0A8X6I1N0"/>
<dbReference type="EMBL" id="BMAO01024627">
    <property type="protein sequence ID" value="GFQ96624.1"/>
    <property type="molecule type" value="Genomic_DNA"/>
</dbReference>
<comment type="caution">
    <text evidence="4">The sequence shown here is derived from an EMBL/GenBank/DDBJ whole genome shotgun (WGS) entry which is preliminary data.</text>
</comment>
<dbReference type="Pfam" id="PF00089">
    <property type="entry name" value="Trypsin"/>
    <property type="match status" value="1"/>
</dbReference>
<accession>A0A8X6I1N0</accession>
<sequence>MDKNTVKECYHKAEKFIITLLGKKKLGKIRKIKRIITHPEFDFTKKINDIAVLELVETLKCNEMTSPICLATEEALYKNDQKVFVAGWGKYKQKNIMSDRKLREGTMKEVLSKDCMRRGLPEEIVRQYYCAVGTNQSACQGDSGTSVFIKSKKTFYSLGVASHRSKFCHVTWPVTFAKTLYFLEWIKEYVKDLPEP</sequence>
<organism evidence="4 5">
    <name type="scientific">Trichonephila clavata</name>
    <name type="common">Joro spider</name>
    <name type="synonym">Nephila clavata</name>
    <dbReference type="NCBI Taxonomy" id="2740835"/>
    <lineage>
        <taxon>Eukaryota</taxon>
        <taxon>Metazoa</taxon>
        <taxon>Ecdysozoa</taxon>
        <taxon>Arthropoda</taxon>
        <taxon>Chelicerata</taxon>
        <taxon>Arachnida</taxon>
        <taxon>Araneae</taxon>
        <taxon>Araneomorphae</taxon>
        <taxon>Entelegynae</taxon>
        <taxon>Araneoidea</taxon>
        <taxon>Nephilidae</taxon>
        <taxon>Trichonephila</taxon>
    </lineage>
</organism>
<dbReference type="PROSITE" id="PS50240">
    <property type="entry name" value="TRYPSIN_DOM"/>
    <property type="match status" value="1"/>
</dbReference>
<protein>
    <submittedName>
        <fullName evidence="4">Tryptase beta-2</fullName>
    </submittedName>
</protein>
<dbReference type="SMART" id="SM00020">
    <property type="entry name" value="Tryp_SPc"/>
    <property type="match status" value="1"/>
</dbReference>
<evidence type="ECO:0000256" key="1">
    <source>
        <dbReference type="ARBA" id="ARBA00023157"/>
    </source>
</evidence>
<feature type="domain" description="Peptidase S1" evidence="3">
    <location>
        <begin position="5"/>
        <end position="191"/>
    </location>
</feature>
<dbReference type="InterPro" id="IPR051487">
    <property type="entry name" value="Ser/Thr_Proteases_Immune/Dev"/>
</dbReference>
<reference evidence="4" key="1">
    <citation type="submission" date="2020-07" db="EMBL/GenBank/DDBJ databases">
        <title>Multicomponent nature underlies the extraordinary mechanical properties of spider dragline silk.</title>
        <authorList>
            <person name="Kono N."/>
            <person name="Nakamura H."/>
            <person name="Mori M."/>
            <person name="Yoshida Y."/>
            <person name="Ohtoshi R."/>
            <person name="Malay A.D."/>
            <person name="Moran D.A.P."/>
            <person name="Tomita M."/>
            <person name="Numata K."/>
            <person name="Arakawa K."/>
        </authorList>
    </citation>
    <scope>NUCLEOTIDE SEQUENCE</scope>
</reference>
<evidence type="ECO:0000256" key="2">
    <source>
        <dbReference type="ARBA" id="ARBA00024195"/>
    </source>
</evidence>
<dbReference type="InterPro" id="IPR043504">
    <property type="entry name" value="Peptidase_S1_PA_chymotrypsin"/>
</dbReference>
<evidence type="ECO:0000313" key="4">
    <source>
        <dbReference type="EMBL" id="GFQ96624.1"/>
    </source>
</evidence>
<dbReference type="Proteomes" id="UP000887116">
    <property type="component" value="Unassembled WGS sequence"/>
</dbReference>
<dbReference type="GO" id="GO:0006508">
    <property type="term" value="P:proteolysis"/>
    <property type="evidence" value="ECO:0007669"/>
    <property type="project" value="InterPro"/>
</dbReference>
<dbReference type="PANTHER" id="PTHR24256">
    <property type="entry name" value="TRYPTASE-RELATED"/>
    <property type="match status" value="1"/>
</dbReference>
<dbReference type="Gene3D" id="2.40.10.10">
    <property type="entry name" value="Trypsin-like serine proteases"/>
    <property type="match status" value="1"/>
</dbReference>